<dbReference type="CDD" id="cd18315">
    <property type="entry name" value="BTB_POZ_BAB-like"/>
    <property type="match status" value="1"/>
</dbReference>
<dbReference type="GO" id="GO:0008406">
    <property type="term" value="P:gonad development"/>
    <property type="evidence" value="ECO:0007669"/>
    <property type="project" value="UniProtKB-ARBA"/>
</dbReference>
<evidence type="ECO:0000313" key="12">
    <source>
        <dbReference type="Proteomes" id="UP001458880"/>
    </source>
</evidence>
<protein>
    <submittedName>
        <fullName evidence="11">BTB/POZ domain</fullName>
    </submittedName>
</protein>
<dbReference type="EMBL" id="JASPKY010000050">
    <property type="protein sequence ID" value="KAK9745315.1"/>
    <property type="molecule type" value="Genomic_DNA"/>
</dbReference>
<dbReference type="PROSITE" id="PS50097">
    <property type="entry name" value="BTB"/>
    <property type="match status" value="1"/>
</dbReference>
<organism evidence="11 12">
    <name type="scientific">Popillia japonica</name>
    <name type="common">Japanese beetle</name>
    <dbReference type="NCBI Taxonomy" id="7064"/>
    <lineage>
        <taxon>Eukaryota</taxon>
        <taxon>Metazoa</taxon>
        <taxon>Ecdysozoa</taxon>
        <taxon>Arthropoda</taxon>
        <taxon>Hexapoda</taxon>
        <taxon>Insecta</taxon>
        <taxon>Pterygota</taxon>
        <taxon>Neoptera</taxon>
        <taxon>Endopterygota</taxon>
        <taxon>Coleoptera</taxon>
        <taxon>Polyphaga</taxon>
        <taxon>Scarabaeiformia</taxon>
        <taxon>Scarabaeidae</taxon>
        <taxon>Rutelinae</taxon>
        <taxon>Popillia</taxon>
    </lineage>
</organism>
<keyword evidence="3" id="KW-0221">Differentiation</keyword>
<evidence type="ECO:0000256" key="2">
    <source>
        <dbReference type="ARBA" id="ARBA00022473"/>
    </source>
</evidence>
<dbReference type="PANTHER" id="PTHR23110">
    <property type="entry name" value="BTB DOMAIN TRANSCRIPTION FACTOR"/>
    <property type="match status" value="1"/>
</dbReference>
<proteinExistence type="predicted"/>
<feature type="region of interest" description="Disordered" evidence="9">
    <location>
        <begin position="279"/>
        <end position="314"/>
    </location>
</feature>
<feature type="compositionally biased region" description="Low complexity" evidence="9">
    <location>
        <begin position="301"/>
        <end position="314"/>
    </location>
</feature>
<name>A0AAW1MGE8_POPJA</name>
<dbReference type="AlphaFoldDB" id="A0AAW1MGE8"/>
<dbReference type="GO" id="GO:0048813">
    <property type="term" value="P:dendrite morphogenesis"/>
    <property type="evidence" value="ECO:0007669"/>
    <property type="project" value="UniProtKB-ARBA"/>
</dbReference>
<sequence length="545" mass="62165">MITRIRKMNADFQTLITSRYPNEFKKKVILYAEKHNNSEAERVFGIAESNIRRWRKLKSLIFSKSFVSDGARKKRLVKKVAANNDDFIYEIEKLDNMLENAKYVKADLNRISPKTKVLTSPPALSPVLPIPTLNRENRSNGDSDADEVCLRWNSHHTNMKSTFPSLLQREQYVDVTLTSEGKSLKCHRLILSACSSYFDEILSGISPLQHPVIFLNGVSFWILKCLIDFMYAGEVHIEQNKLQSLLKVAEMLQIKGLTRGNAPQEESTKVMSPIPAVIPVKPEKSTPEPKGTPIKKDNSITSATATSSKSPVKKPISPTLISTIDPLSLLEPTFFEENPVPLRFKEQVGKKVVAKKIKKRKSSEHELSPPPLLYRKGTKSRPHVKIPRYYHNDFEGLEGKKSNRRLDETISSDVPELSNIKIESLIIETTNLNRRDNQLRQTTNLNQSAIDRRRGRDPLLMDKIKTKKQSAIDRRRGRDPLLMDKIKTKKQLLELKNEKQEEAQNVNTAEEMEEISDPLSKAIKQEQIDLDYTDLSESADQNITT</sequence>
<dbReference type="InterPro" id="IPR018586">
    <property type="entry name" value="Brinker_DNA-bd"/>
</dbReference>
<evidence type="ECO:0000256" key="5">
    <source>
        <dbReference type="ARBA" id="ARBA00023015"/>
    </source>
</evidence>
<dbReference type="PANTHER" id="PTHR23110:SF111">
    <property type="entry name" value="LONGITUDINALS LACKING PROTEIN, ISOFORMS F_I_K_T"/>
    <property type="match status" value="1"/>
</dbReference>
<accession>A0AAW1MGE8</accession>
<dbReference type="GO" id="GO:0035167">
    <property type="term" value="P:larval lymph gland hemopoiesis"/>
    <property type="evidence" value="ECO:0007669"/>
    <property type="project" value="UniProtKB-ARBA"/>
</dbReference>
<comment type="function">
    <text evidence="8">Putative transcription factor required for axon growth and guidance in the central and peripheral nervous systems. Repels CNS axons away from the midline by promoting the expression of the midline repellent sli and its receptor robo.</text>
</comment>
<feature type="region of interest" description="Disordered" evidence="9">
    <location>
        <begin position="359"/>
        <end position="378"/>
    </location>
</feature>
<dbReference type="GO" id="GO:0005634">
    <property type="term" value="C:nucleus"/>
    <property type="evidence" value="ECO:0007669"/>
    <property type="project" value="UniProtKB-SubCell"/>
</dbReference>
<evidence type="ECO:0000256" key="3">
    <source>
        <dbReference type="ARBA" id="ARBA00022782"/>
    </source>
</evidence>
<evidence type="ECO:0000256" key="6">
    <source>
        <dbReference type="ARBA" id="ARBA00023163"/>
    </source>
</evidence>
<evidence type="ECO:0000313" key="11">
    <source>
        <dbReference type="EMBL" id="KAK9745315.1"/>
    </source>
</evidence>
<dbReference type="InterPro" id="IPR051095">
    <property type="entry name" value="Dros_DevTransReg"/>
</dbReference>
<evidence type="ECO:0000259" key="10">
    <source>
        <dbReference type="PROSITE" id="PS50097"/>
    </source>
</evidence>
<comment type="subcellular location">
    <subcellularLocation>
        <location evidence="1">Nucleus</location>
    </subcellularLocation>
</comment>
<keyword evidence="12" id="KW-1185">Reference proteome</keyword>
<dbReference type="GO" id="GO:0045476">
    <property type="term" value="P:nurse cell apoptotic process"/>
    <property type="evidence" value="ECO:0007669"/>
    <property type="project" value="UniProtKB-ARBA"/>
</dbReference>
<dbReference type="GO" id="GO:0007526">
    <property type="term" value="P:larval somatic muscle development"/>
    <property type="evidence" value="ECO:0007669"/>
    <property type="project" value="UniProtKB-ARBA"/>
</dbReference>
<keyword evidence="5" id="KW-0805">Transcription regulation</keyword>
<keyword evidence="4" id="KW-0524">Neurogenesis</keyword>
<dbReference type="SUPFAM" id="SSF54695">
    <property type="entry name" value="POZ domain"/>
    <property type="match status" value="1"/>
</dbReference>
<evidence type="ECO:0000256" key="8">
    <source>
        <dbReference type="ARBA" id="ARBA00037382"/>
    </source>
</evidence>
<dbReference type="Pfam" id="PF09607">
    <property type="entry name" value="BrkDBD"/>
    <property type="match status" value="1"/>
</dbReference>
<dbReference type="InterPro" id="IPR011333">
    <property type="entry name" value="SKP1/BTB/POZ_sf"/>
</dbReference>
<dbReference type="GO" id="GO:0007464">
    <property type="term" value="P:R3/R4 cell fate commitment"/>
    <property type="evidence" value="ECO:0007669"/>
    <property type="project" value="UniProtKB-ARBA"/>
</dbReference>
<keyword evidence="7" id="KW-0539">Nucleus</keyword>
<evidence type="ECO:0000256" key="4">
    <source>
        <dbReference type="ARBA" id="ARBA00022902"/>
    </source>
</evidence>
<feature type="region of interest" description="Disordered" evidence="9">
    <location>
        <begin position="499"/>
        <end position="520"/>
    </location>
</feature>
<evidence type="ECO:0000256" key="1">
    <source>
        <dbReference type="ARBA" id="ARBA00004123"/>
    </source>
</evidence>
<dbReference type="Pfam" id="PF00651">
    <property type="entry name" value="BTB"/>
    <property type="match status" value="1"/>
</dbReference>
<dbReference type="GO" id="GO:0045467">
    <property type="term" value="P:R7 cell development"/>
    <property type="evidence" value="ECO:0007669"/>
    <property type="project" value="UniProtKB-ARBA"/>
</dbReference>
<dbReference type="Gene3D" id="3.30.710.10">
    <property type="entry name" value="Potassium Channel Kv1.1, Chain A"/>
    <property type="match status" value="1"/>
</dbReference>
<evidence type="ECO:0000256" key="7">
    <source>
        <dbReference type="ARBA" id="ARBA00023242"/>
    </source>
</evidence>
<dbReference type="InterPro" id="IPR000210">
    <property type="entry name" value="BTB/POZ_dom"/>
</dbReference>
<dbReference type="GO" id="GO:0006357">
    <property type="term" value="P:regulation of transcription by RNA polymerase II"/>
    <property type="evidence" value="ECO:0007669"/>
    <property type="project" value="TreeGrafter"/>
</dbReference>
<reference evidence="11 12" key="1">
    <citation type="journal article" date="2024" name="BMC Genomics">
        <title>De novo assembly and annotation of Popillia japonica's genome with initial clues to its potential as an invasive pest.</title>
        <authorList>
            <person name="Cucini C."/>
            <person name="Boschi S."/>
            <person name="Funari R."/>
            <person name="Cardaioli E."/>
            <person name="Iannotti N."/>
            <person name="Marturano G."/>
            <person name="Paoli F."/>
            <person name="Bruttini M."/>
            <person name="Carapelli A."/>
            <person name="Frati F."/>
            <person name="Nardi F."/>
        </authorList>
    </citation>
    <scope>NUCLEOTIDE SEQUENCE [LARGE SCALE GENOMIC DNA]</scope>
    <source>
        <strain evidence="11">DMR45628</strain>
    </source>
</reference>
<dbReference type="SMART" id="SM00225">
    <property type="entry name" value="BTB"/>
    <property type="match status" value="1"/>
</dbReference>
<comment type="caution">
    <text evidence="11">The sequence shown here is derived from an EMBL/GenBank/DDBJ whole genome shotgun (WGS) entry which is preliminary data.</text>
</comment>
<keyword evidence="6" id="KW-0804">Transcription</keyword>
<gene>
    <name evidence="11" type="ORF">QE152_g7064</name>
</gene>
<feature type="domain" description="BTB" evidence="10">
    <location>
        <begin position="173"/>
        <end position="239"/>
    </location>
</feature>
<keyword evidence="2" id="KW-0217">Developmental protein</keyword>
<dbReference type="GO" id="GO:0016199">
    <property type="term" value="P:axon midline choice point recognition"/>
    <property type="evidence" value="ECO:0007669"/>
    <property type="project" value="UniProtKB-ARBA"/>
</dbReference>
<dbReference type="Proteomes" id="UP001458880">
    <property type="component" value="Unassembled WGS sequence"/>
</dbReference>
<evidence type="ECO:0000256" key="9">
    <source>
        <dbReference type="SAM" id="MobiDB-lite"/>
    </source>
</evidence>